<accession>A0ABS8V5E7</accession>
<dbReference type="PANTHER" id="PTHR34116:SF13">
    <property type="match status" value="1"/>
</dbReference>
<gene>
    <name evidence="2" type="ORF">HAX54_028313</name>
</gene>
<feature type="transmembrane region" description="Helical" evidence="1">
    <location>
        <begin position="154"/>
        <end position="175"/>
    </location>
</feature>
<keyword evidence="1" id="KW-0812">Transmembrane</keyword>
<dbReference type="EMBL" id="JACEIK010003478">
    <property type="protein sequence ID" value="MCD9641856.1"/>
    <property type="molecule type" value="Genomic_DNA"/>
</dbReference>
<evidence type="ECO:0000313" key="2">
    <source>
        <dbReference type="EMBL" id="MCD9641856.1"/>
    </source>
</evidence>
<feature type="transmembrane region" description="Helical" evidence="1">
    <location>
        <begin position="280"/>
        <end position="301"/>
    </location>
</feature>
<dbReference type="PANTHER" id="PTHR34116">
    <property type="entry name" value="PLASMINOGEN ACTIVATOR INHIBITOR"/>
    <property type="match status" value="1"/>
</dbReference>
<protein>
    <submittedName>
        <fullName evidence="2">Uncharacterized protein</fullName>
    </submittedName>
</protein>
<evidence type="ECO:0000313" key="3">
    <source>
        <dbReference type="Proteomes" id="UP000823775"/>
    </source>
</evidence>
<feature type="transmembrane region" description="Helical" evidence="1">
    <location>
        <begin position="243"/>
        <end position="268"/>
    </location>
</feature>
<sequence length="373" mass="41808">MRKSSFIVANGSESSLSSFPLIPASTIFSSPSHIPSDFNSSFPLTDPSLNSTFIFPSTSIADGTFDFVTICFIFGLLLLSLLSFVFIFHLRLRSRQYPPLHNFNSLWTVRLLLVFFAFLWAFNEVFRLHFIRRKYIYPFLPSLTLNQQANLCKVHVVLSLGLFEPGFLITLLFLVNVSIKKQSPSGIWAAIVVWPICLPLLVLQTLCVFFSPLQENTPKYMHSSSFLSTDVLGNKTVLCTYPLYSAILFGGFAVAYSLAFLFACWRVISFVINRKIQVRVNLLATSFMIALPVQILCLVLLPIQPAEDPIHGVAVLMMFLAVAWCVVVGEVTLVIKPIADAFAAGRARRCDWNPGATLVRLNDDGGRAEERRY</sequence>
<reference evidence="2 3" key="1">
    <citation type="journal article" date="2021" name="BMC Genomics">
        <title>Datura genome reveals duplications of psychoactive alkaloid biosynthetic genes and high mutation rate following tissue culture.</title>
        <authorList>
            <person name="Rajewski A."/>
            <person name="Carter-House D."/>
            <person name="Stajich J."/>
            <person name="Litt A."/>
        </authorList>
    </citation>
    <scope>NUCLEOTIDE SEQUENCE [LARGE SCALE GENOMIC DNA]</scope>
    <source>
        <strain evidence="2">AR-01</strain>
    </source>
</reference>
<comment type="caution">
    <text evidence="2">The sequence shown here is derived from an EMBL/GenBank/DDBJ whole genome shotgun (WGS) entry which is preliminary data.</text>
</comment>
<feature type="transmembrane region" description="Helical" evidence="1">
    <location>
        <begin position="313"/>
        <end position="339"/>
    </location>
</feature>
<feature type="transmembrane region" description="Helical" evidence="1">
    <location>
        <begin position="67"/>
        <end position="90"/>
    </location>
</feature>
<keyword evidence="1" id="KW-1133">Transmembrane helix</keyword>
<proteinExistence type="predicted"/>
<keyword evidence="1" id="KW-0472">Membrane</keyword>
<dbReference type="Proteomes" id="UP000823775">
    <property type="component" value="Unassembled WGS sequence"/>
</dbReference>
<organism evidence="2 3">
    <name type="scientific">Datura stramonium</name>
    <name type="common">Jimsonweed</name>
    <name type="synonym">Common thornapple</name>
    <dbReference type="NCBI Taxonomy" id="4076"/>
    <lineage>
        <taxon>Eukaryota</taxon>
        <taxon>Viridiplantae</taxon>
        <taxon>Streptophyta</taxon>
        <taxon>Embryophyta</taxon>
        <taxon>Tracheophyta</taxon>
        <taxon>Spermatophyta</taxon>
        <taxon>Magnoliopsida</taxon>
        <taxon>eudicotyledons</taxon>
        <taxon>Gunneridae</taxon>
        <taxon>Pentapetalae</taxon>
        <taxon>asterids</taxon>
        <taxon>lamiids</taxon>
        <taxon>Solanales</taxon>
        <taxon>Solanaceae</taxon>
        <taxon>Solanoideae</taxon>
        <taxon>Datureae</taxon>
        <taxon>Datura</taxon>
    </lineage>
</organism>
<name>A0ABS8V5E7_DATST</name>
<evidence type="ECO:0000256" key="1">
    <source>
        <dbReference type="SAM" id="Phobius"/>
    </source>
</evidence>
<feature type="transmembrane region" description="Helical" evidence="1">
    <location>
        <begin position="187"/>
        <end position="211"/>
    </location>
</feature>
<keyword evidence="3" id="KW-1185">Reference proteome</keyword>
<feature type="transmembrane region" description="Helical" evidence="1">
    <location>
        <begin position="102"/>
        <end position="122"/>
    </location>
</feature>